<evidence type="ECO:0000313" key="1">
    <source>
        <dbReference type="EMBL" id="MED6151315.1"/>
    </source>
</evidence>
<organism evidence="1 2">
    <name type="scientific">Stylosanthes scabra</name>
    <dbReference type="NCBI Taxonomy" id="79078"/>
    <lineage>
        <taxon>Eukaryota</taxon>
        <taxon>Viridiplantae</taxon>
        <taxon>Streptophyta</taxon>
        <taxon>Embryophyta</taxon>
        <taxon>Tracheophyta</taxon>
        <taxon>Spermatophyta</taxon>
        <taxon>Magnoliopsida</taxon>
        <taxon>eudicotyledons</taxon>
        <taxon>Gunneridae</taxon>
        <taxon>Pentapetalae</taxon>
        <taxon>rosids</taxon>
        <taxon>fabids</taxon>
        <taxon>Fabales</taxon>
        <taxon>Fabaceae</taxon>
        <taxon>Papilionoideae</taxon>
        <taxon>50 kb inversion clade</taxon>
        <taxon>dalbergioids sensu lato</taxon>
        <taxon>Dalbergieae</taxon>
        <taxon>Pterocarpus clade</taxon>
        <taxon>Stylosanthes</taxon>
    </lineage>
</organism>
<sequence length="193" mass="21855">MAVRTELIMIISTPKIRPLPSYTLVYKGPCHLQVWGGLMSETTIWTFYDGTLPTSRILLDSAANGSLRTKTPDEALELIELNLEKHEASASRTLIICGICGGPHENLNCMSIQDDQFSAIQVNYVNNQPRPPYNDPHSNTYNPGWRNHPNFSWGGNQGQQRQYNNQNPQILKDNLHSLQLNLLKSNRIILKML</sequence>
<reference evidence="1 2" key="1">
    <citation type="journal article" date="2023" name="Plants (Basel)">
        <title>Bridging the Gap: Combining Genomics and Transcriptomics Approaches to Understand Stylosanthes scabra, an Orphan Legume from the Brazilian Caatinga.</title>
        <authorList>
            <person name="Ferreira-Neto J.R.C."/>
            <person name="da Silva M.D."/>
            <person name="Binneck E."/>
            <person name="de Melo N.F."/>
            <person name="da Silva R.H."/>
            <person name="de Melo A.L.T.M."/>
            <person name="Pandolfi V."/>
            <person name="Bustamante F.O."/>
            <person name="Brasileiro-Vidal A.C."/>
            <person name="Benko-Iseppon A.M."/>
        </authorList>
    </citation>
    <scope>NUCLEOTIDE SEQUENCE [LARGE SCALE GENOMIC DNA]</scope>
    <source>
        <tissue evidence="1">Leaves</tissue>
    </source>
</reference>
<proteinExistence type="predicted"/>
<gene>
    <name evidence="1" type="ORF">PIB30_081330</name>
</gene>
<name>A0ABU6TSB2_9FABA</name>
<accession>A0ABU6TSB2</accession>
<keyword evidence="2" id="KW-1185">Reference proteome</keyword>
<dbReference type="EMBL" id="JASCZI010091833">
    <property type="protein sequence ID" value="MED6151315.1"/>
    <property type="molecule type" value="Genomic_DNA"/>
</dbReference>
<protein>
    <submittedName>
        <fullName evidence="1">Uncharacterized protein</fullName>
    </submittedName>
</protein>
<evidence type="ECO:0000313" key="2">
    <source>
        <dbReference type="Proteomes" id="UP001341840"/>
    </source>
</evidence>
<dbReference type="Proteomes" id="UP001341840">
    <property type="component" value="Unassembled WGS sequence"/>
</dbReference>
<comment type="caution">
    <text evidence="1">The sequence shown here is derived from an EMBL/GenBank/DDBJ whole genome shotgun (WGS) entry which is preliminary data.</text>
</comment>